<gene>
    <name evidence="3" type="ORF">KXQ929_LOCUS16079</name>
</gene>
<dbReference type="InterPro" id="IPR051986">
    <property type="entry name" value="Innate_Immune_Apopt_Reg"/>
</dbReference>
<dbReference type="AlphaFoldDB" id="A0A819AF25"/>
<feature type="coiled-coil region" evidence="1">
    <location>
        <begin position="105"/>
        <end position="146"/>
    </location>
</feature>
<dbReference type="GO" id="GO:0005739">
    <property type="term" value="C:mitochondrion"/>
    <property type="evidence" value="ECO:0007669"/>
    <property type="project" value="TreeGrafter"/>
</dbReference>
<sequence>MAAATRKAPCCICGKEKGGVRCEGCSRIFCMNDFANHRQELNQQLDEVAVTRDLTQEILIDKKAEPQKNPLIGQINAWELESINIIKEAAEQARQTLFKHSTTLYTQIEDRLNKLTDQLRLAREDNDLFETDIHLWKQNLAELQSELTEPPTVRIQHGSEPLITNIIIDTLGNLGNDTSNTTIRPNASATFQHATSSDSITGYNKQITRIPADLITYSTIPNVSSSQSNSEKKITTQCLYCFEQCEIGERLLHQEICLKNPDNIAKKQWAMINTNSNSNSSSNRWNRRIEPDNNDNIPYETRQKETEWYNYNDHTESNTSRRFVSCSFCNEELPSSSLGEHLMMCGNKTNECPWCRKVGTSPAFSTWIEPAVLEFSFGPDQLVTGWSTFVTEPEICLKNPDNIAKKQWAMINTNSNSNSSSNRWNRRIEPDNNDNIPCEIFKEEIKWCNYDNHMEACTERERERGRRQNETRAYNQGSLVRLVQCKYCNKERHEYFIATHEAVCRAAAINTTYATMFHLPSFPH</sequence>
<feature type="region of interest" description="Disordered" evidence="2">
    <location>
        <begin position="276"/>
        <end position="298"/>
    </location>
</feature>
<keyword evidence="1" id="KW-0175">Coiled coil</keyword>
<dbReference type="PANTHER" id="PTHR16295">
    <property type="entry name" value="TRAF-TYPE ZINC FINGER PROTEIN-RELATED"/>
    <property type="match status" value="1"/>
</dbReference>
<organism evidence="3 4">
    <name type="scientific">Adineta steineri</name>
    <dbReference type="NCBI Taxonomy" id="433720"/>
    <lineage>
        <taxon>Eukaryota</taxon>
        <taxon>Metazoa</taxon>
        <taxon>Spiralia</taxon>
        <taxon>Gnathifera</taxon>
        <taxon>Rotifera</taxon>
        <taxon>Eurotatoria</taxon>
        <taxon>Bdelloidea</taxon>
        <taxon>Adinetida</taxon>
        <taxon>Adinetidae</taxon>
        <taxon>Adineta</taxon>
    </lineage>
</organism>
<evidence type="ECO:0000256" key="2">
    <source>
        <dbReference type="SAM" id="MobiDB-lite"/>
    </source>
</evidence>
<proteinExistence type="predicted"/>
<name>A0A819AF25_9BILA</name>
<evidence type="ECO:0000313" key="3">
    <source>
        <dbReference type="EMBL" id="CAF3784139.1"/>
    </source>
</evidence>
<evidence type="ECO:0000313" key="4">
    <source>
        <dbReference type="Proteomes" id="UP000663868"/>
    </source>
</evidence>
<dbReference type="EMBL" id="CAJOBB010000958">
    <property type="protein sequence ID" value="CAF3784139.1"/>
    <property type="molecule type" value="Genomic_DNA"/>
</dbReference>
<accession>A0A819AF25</accession>
<protein>
    <submittedName>
        <fullName evidence="3">Uncharacterized protein</fullName>
    </submittedName>
</protein>
<comment type="caution">
    <text evidence="3">The sequence shown here is derived from an EMBL/GenBank/DDBJ whole genome shotgun (WGS) entry which is preliminary data.</text>
</comment>
<dbReference type="PANTHER" id="PTHR16295:SF10">
    <property type="entry name" value="EXPRESSED PROTEIN"/>
    <property type="match status" value="1"/>
</dbReference>
<evidence type="ECO:0000256" key="1">
    <source>
        <dbReference type="SAM" id="Coils"/>
    </source>
</evidence>
<dbReference type="Proteomes" id="UP000663868">
    <property type="component" value="Unassembled WGS sequence"/>
</dbReference>
<reference evidence="3" key="1">
    <citation type="submission" date="2021-02" db="EMBL/GenBank/DDBJ databases">
        <authorList>
            <person name="Nowell W R."/>
        </authorList>
    </citation>
    <scope>NUCLEOTIDE SEQUENCE</scope>
</reference>